<organism evidence="1 2">
    <name type="scientific">Aureimonas endophytica</name>
    <dbReference type="NCBI Taxonomy" id="2027858"/>
    <lineage>
        <taxon>Bacteria</taxon>
        <taxon>Pseudomonadati</taxon>
        <taxon>Pseudomonadota</taxon>
        <taxon>Alphaproteobacteria</taxon>
        <taxon>Hyphomicrobiales</taxon>
        <taxon>Aurantimonadaceae</taxon>
        <taxon>Aureimonas</taxon>
    </lineage>
</organism>
<accession>A0A916ZCQ5</accession>
<proteinExistence type="predicted"/>
<dbReference type="RefSeq" id="WP_188906530.1">
    <property type="nucleotide sequence ID" value="NZ_BMIQ01000001.1"/>
</dbReference>
<keyword evidence="2" id="KW-1185">Reference proteome</keyword>
<sequence length="55" mass="6345">MTEFQQTLHYIRDMLNQLIRLVPPEAGRTLPYLLDVAKLEANELIASEDQKTSET</sequence>
<reference evidence="1" key="2">
    <citation type="submission" date="2020-09" db="EMBL/GenBank/DDBJ databases">
        <authorList>
            <person name="Sun Q."/>
            <person name="Zhou Y."/>
        </authorList>
    </citation>
    <scope>NUCLEOTIDE SEQUENCE</scope>
    <source>
        <strain evidence="1">CGMCC 1.15367</strain>
    </source>
</reference>
<evidence type="ECO:0000313" key="1">
    <source>
        <dbReference type="EMBL" id="GGD88297.1"/>
    </source>
</evidence>
<evidence type="ECO:0000313" key="2">
    <source>
        <dbReference type="Proteomes" id="UP000644699"/>
    </source>
</evidence>
<comment type="caution">
    <text evidence="1">The sequence shown here is derived from an EMBL/GenBank/DDBJ whole genome shotgun (WGS) entry which is preliminary data.</text>
</comment>
<protein>
    <submittedName>
        <fullName evidence="1">Uncharacterized protein</fullName>
    </submittedName>
</protein>
<name>A0A916ZCQ5_9HYPH</name>
<dbReference type="Proteomes" id="UP000644699">
    <property type="component" value="Unassembled WGS sequence"/>
</dbReference>
<gene>
    <name evidence="1" type="ORF">GCM10011390_03850</name>
</gene>
<dbReference type="EMBL" id="BMIQ01000001">
    <property type="protein sequence ID" value="GGD88297.1"/>
    <property type="molecule type" value="Genomic_DNA"/>
</dbReference>
<reference evidence="1" key="1">
    <citation type="journal article" date="2014" name="Int. J. Syst. Evol. Microbiol.">
        <title>Complete genome sequence of Corynebacterium casei LMG S-19264T (=DSM 44701T), isolated from a smear-ripened cheese.</title>
        <authorList>
            <consortium name="US DOE Joint Genome Institute (JGI-PGF)"/>
            <person name="Walter F."/>
            <person name="Albersmeier A."/>
            <person name="Kalinowski J."/>
            <person name="Ruckert C."/>
        </authorList>
    </citation>
    <scope>NUCLEOTIDE SEQUENCE</scope>
    <source>
        <strain evidence="1">CGMCC 1.15367</strain>
    </source>
</reference>
<dbReference type="AlphaFoldDB" id="A0A916ZCQ5"/>